<evidence type="ECO:0000256" key="2">
    <source>
        <dbReference type="ARBA" id="ARBA00008900"/>
    </source>
</evidence>
<dbReference type="RefSeq" id="WP_013767221.1">
    <property type="nucleotide sequence ID" value="NC_015510.1"/>
</dbReference>
<evidence type="ECO:0000256" key="5">
    <source>
        <dbReference type="ARBA" id="ARBA00022833"/>
    </source>
</evidence>
<dbReference type="GO" id="GO:0008616">
    <property type="term" value="P:tRNA queuosine(34) biosynthetic process"/>
    <property type="evidence" value="ECO:0007669"/>
    <property type="project" value="UniProtKB-KW"/>
</dbReference>
<dbReference type="Proteomes" id="UP000008461">
    <property type="component" value="Chromosome"/>
</dbReference>
<name>F4KYZ7_HALH1</name>
<dbReference type="AlphaFoldDB" id="F4KYZ7"/>
<evidence type="ECO:0000256" key="9">
    <source>
        <dbReference type="PIRSR" id="PIRSR006113-1"/>
    </source>
</evidence>
<organism evidence="11 12">
    <name type="scientific">Haliscomenobacter hydrossis (strain ATCC 27775 / DSM 1100 / LMG 10767 / O)</name>
    <dbReference type="NCBI Taxonomy" id="760192"/>
    <lineage>
        <taxon>Bacteria</taxon>
        <taxon>Pseudomonadati</taxon>
        <taxon>Bacteroidota</taxon>
        <taxon>Saprospiria</taxon>
        <taxon>Saprospirales</taxon>
        <taxon>Haliscomenobacteraceae</taxon>
        <taxon>Haliscomenobacter</taxon>
    </lineage>
</organism>
<comment type="similarity">
    <text evidence="2 8">Belongs to the PTPS family. QueD subfamily.</text>
</comment>
<feature type="binding site" evidence="10">
    <location>
        <position position="28"/>
    </location>
    <ligand>
        <name>Zn(2+)</name>
        <dbReference type="ChEBI" id="CHEBI:29105"/>
    </ligand>
</feature>
<dbReference type="InterPro" id="IPR007115">
    <property type="entry name" value="6-PTP_synth/QueD"/>
</dbReference>
<keyword evidence="8" id="KW-0671">Queuosine biosynthesis</keyword>
<feature type="binding site" evidence="10">
    <location>
        <position position="30"/>
    </location>
    <ligand>
        <name>Zn(2+)</name>
        <dbReference type="ChEBI" id="CHEBI:29105"/>
    </ligand>
</feature>
<evidence type="ECO:0000256" key="10">
    <source>
        <dbReference type="PIRSR" id="PIRSR006113-2"/>
    </source>
</evidence>
<dbReference type="STRING" id="760192.Halhy_4852"/>
<dbReference type="EC" id="4.-.-.-" evidence="8"/>
<reference evidence="11 12" key="1">
    <citation type="journal article" date="2011" name="Stand. Genomic Sci.">
        <title>Complete genome sequence of Haliscomenobacter hydrossis type strain (O).</title>
        <authorList>
            <consortium name="US DOE Joint Genome Institute (JGI-PGF)"/>
            <person name="Daligault H."/>
            <person name="Lapidus A."/>
            <person name="Zeytun A."/>
            <person name="Nolan M."/>
            <person name="Lucas S."/>
            <person name="Del Rio T.G."/>
            <person name="Tice H."/>
            <person name="Cheng J.F."/>
            <person name="Tapia R."/>
            <person name="Han C."/>
            <person name="Goodwin L."/>
            <person name="Pitluck S."/>
            <person name="Liolios K."/>
            <person name="Pagani I."/>
            <person name="Ivanova N."/>
            <person name="Huntemann M."/>
            <person name="Mavromatis K."/>
            <person name="Mikhailova N."/>
            <person name="Pati A."/>
            <person name="Chen A."/>
            <person name="Palaniappan K."/>
            <person name="Land M."/>
            <person name="Hauser L."/>
            <person name="Brambilla E.M."/>
            <person name="Rohde M."/>
            <person name="Verbarg S."/>
            <person name="Goker M."/>
            <person name="Bristow J."/>
            <person name="Eisen J.A."/>
            <person name="Markowitz V."/>
            <person name="Hugenholtz P."/>
            <person name="Kyrpides N.C."/>
            <person name="Klenk H.P."/>
            <person name="Woyke T."/>
        </authorList>
    </citation>
    <scope>NUCLEOTIDE SEQUENCE [LARGE SCALE GENOMIC DNA]</scope>
    <source>
        <strain evidence="12">ATCC 27775 / DSM 1100 / LMG 10767 / O</strain>
    </source>
</reference>
<dbReference type="UniPathway" id="UPA00391"/>
<evidence type="ECO:0000256" key="4">
    <source>
        <dbReference type="ARBA" id="ARBA00022723"/>
    </source>
</evidence>
<comment type="pathway">
    <text evidence="1 8">Purine metabolism; 7-cyano-7-deazaguanine biosynthesis.</text>
</comment>
<gene>
    <name evidence="11" type="ordered locus">Halhy_4852</name>
</gene>
<reference key="2">
    <citation type="submission" date="2011-04" db="EMBL/GenBank/DDBJ databases">
        <title>Complete sequence of chromosome of Haliscomenobacter hydrossis DSM 1100.</title>
        <authorList>
            <consortium name="US DOE Joint Genome Institute (JGI-PGF)"/>
            <person name="Lucas S."/>
            <person name="Han J."/>
            <person name="Lapidus A."/>
            <person name="Bruce D."/>
            <person name="Goodwin L."/>
            <person name="Pitluck S."/>
            <person name="Peters L."/>
            <person name="Kyrpides N."/>
            <person name="Mavromatis K."/>
            <person name="Ivanova N."/>
            <person name="Ovchinnikova G."/>
            <person name="Pagani I."/>
            <person name="Daligault H."/>
            <person name="Detter J.C."/>
            <person name="Han C."/>
            <person name="Land M."/>
            <person name="Hauser L."/>
            <person name="Markowitz V."/>
            <person name="Cheng J.-F."/>
            <person name="Hugenholtz P."/>
            <person name="Woyke T."/>
            <person name="Wu D."/>
            <person name="Verbarg S."/>
            <person name="Frueling A."/>
            <person name="Brambilla E."/>
            <person name="Klenk H.-P."/>
            <person name="Eisen J.A."/>
        </authorList>
    </citation>
    <scope>NUCLEOTIDE SEQUENCE</scope>
    <source>
        <strain>DSM 1100</strain>
    </source>
</reference>
<feature type="active site" description="Charge relay system" evidence="9">
    <location>
        <position position="107"/>
    </location>
</feature>
<keyword evidence="5 8" id="KW-0862">Zinc</keyword>
<dbReference type="HOGENOM" id="CLU_111016_6_1_10"/>
<dbReference type="GO" id="GO:0070497">
    <property type="term" value="F:6-carboxytetrahydropterin synthase activity"/>
    <property type="evidence" value="ECO:0007669"/>
    <property type="project" value="UniProtKB-EC"/>
</dbReference>
<feature type="binding site" evidence="10">
    <location>
        <position position="13"/>
    </location>
    <ligand>
        <name>Zn(2+)</name>
        <dbReference type="ChEBI" id="CHEBI:29105"/>
    </ligand>
</feature>
<dbReference type="PANTHER" id="PTHR12589">
    <property type="entry name" value="PYRUVOYL TETRAHYDROBIOPTERIN SYNTHASE"/>
    <property type="match status" value="1"/>
</dbReference>
<proteinExistence type="inferred from homology"/>
<dbReference type="eggNOG" id="COG0720">
    <property type="taxonomic scope" value="Bacteria"/>
</dbReference>
<dbReference type="PIRSF" id="PIRSF006113">
    <property type="entry name" value="PTP_synth"/>
    <property type="match status" value="1"/>
</dbReference>
<keyword evidence="12" id="KW-1185">Reference proteome</keyword>
<dbReference type="NCBIfam" id="TIGR03367">
    <property type="entry name" value="queuosine_QueD"/>
    <property type="match status" value="1"/>
</dbReference>
<comment type="catalytic activity">
    <reaction evidence="7 8">
        <text>7,8-dihydroneopterin 3'-triphosphate + H2O = 6-carboxy-5,6,7,8-tetrahydropterin + triphosphate + acetaldehyde + 2 H(+)</text>
        <dbReference type="Rhea" id="RHEA:27966"/>
        <dbReference type="ChEBI" id="CHEBI:15343"/>
        <dbReference type="ChEBI" id="CHEBI:15377"/>
        <dbReference type="ChEBI" id="CHEBI:15378"/>
        <dbReference type="ChEBI" id="CHEBI:18036"/>
        <dbReference type="ChEBI" id="CHEBI:58462"/>
        <dbReference type="ChEBI" id="CHEBI:61032"/>
        <dbReference type="EC" id="4.1.2.50"/>
    </reaction>
</comment>
<evidence type="ECO:0000256" key="7">
    <source>
        <dbReference type="ARBA" id="ARBA00048807"/>
    </source>
</evidence>
<feature type="active site" description="Charge relay system" evidence="9">
    <location>
        <position position="68"/>
    </location>
</feature>
<evidence type="ECO:0000256" key="6">
    <source>
        <dbReference type="ARBA" id="ARBA00023239"/>
    </source>
</evidence>
<dbReference type="OrthoDB" id="9804698at2"/>
<evidence type="ECO:0000256" key="1">
    <source>
        <dbReference type="ARBA" id="ARBA00005061"/>
    </source>
</evidence>
<feature type="active site" description="Proton acceptor" evidence="9">
    <location>
        <position position="24"/>
    </location>
</feature>
<evidence type="ECO:0000256" key="8">
    <source>
        <dbReference type="PIRNR" id="PIRNR006113"/>
    </source>
</evidence>
<keyword evidence="6 8" id="KW-0456">Lyase</keyword>
<evidence type="ECO:0000313" key="12">
    <source>
        <dbReference type="Proteomes" id="UP000008461"/>
    </source>
</evidence>
<dbReference type="KEGG" id="hhy:Halhy_4852"/>
<dbReference type="GO" id="GO:0046872">
    <property type="term" value="F:metal ion binding"/>
    <property type="evidence" value="ECO:0007669"/>
    <property type="project" value="UniProtKB-KW"/>
</dbReference>
<dbReference type="SUPFAM" id="SSF55620">
    <property type="entry name" value="Tetrahydrobiopterin biosynthesis enzymes-like"/>
    <property type="match status" value="1"/>
</dbReference>
<accession>F4KYZ7</accession>
<keyword evidence="4 8" id="KW-0479">Metal-binding</keyword>
<dbReference type="EMBL" id="CP002691">
    <property type="protein sequence ID" value="AEE52684.1"/>
    <property type="molecule type" value="Genomic_DNA"/>
</dbReference>
<dbReference type="Gene3D" id="3.30.479.10">
    <property type="entry name" value="6-pyruvoyl tetrahydropterin synthase/QueD"/>
    <property type="match status" value="1"/>
</dbReference>
<comment type="cofactor">
    <cofactor evidence="8 10">
        <name>Zn(2+)</name>
        <dbReference type="ChEBI" id="CHEBI:29105"/>
    </cofactor>
    <text evidence="8 10">Binds 1 zinc ion per subunit.</text>
</comment>
<protein>
    <recommendedName>
        <fullName evidence="3 8">6-carboxy-5,6,7,8-tetrahydropterin synthase</fullName>
        <ecNumber evidence="8">4.-.-.-</ecNumber>
    </recommendedName>
</protein>
<sequence length="118" mass="13510">MELYKEFSFDAAHFLPNVSPDHKCAHMHGHTYYVRILLEGPLDPVLGWVVDFAEVKSAWKPLEKILDHKMLNDIVGLENPTAEIIAVWIWERMKPKLPLLKSIEVKETPTTGVVYSGK</sequence>
<evidence type="ECO:0000256" key="3">
    <source>
        <dbReference type="ARBA" id="ARBA00018141"/>
    </source>
</evidence>
<dbReference type="InterPro" id="IPR038418">
    <property type="entry name" value="6-PTP_synth/QueD_sf"/>
</dbReference>
<dbReference type="Pfam" id="PF01242">
    <property type="entry name" value="PTPS"/>
    <property type="match status" value="1"/>
</dbReference>
<dbReference type="PANTHER" id="PTHR12589:SF7">
    <property type="entry name" value="6-PYRUVOYL TETRAHYDROBIOPTERIN SYNTHASE"/>
    <property type="match status" value="1"/>
</dbReference>
<evidence type="ECO:0000313" key="11">
    <source>
        <dbReference type="EMBL" id="AEE52684.1"/>
    </source>
</evidence>